<proteinExistence type="predicted"/>
<dbReference type="AlphaFoldDB" id="A0A5J6V8S8"/>
<dbReference type="OrthoDB" id="3727407at2"/>
<accession>A0A5J6V8S8</accession>
<dbReference type="KEGG" id="serw:FY030_13080"/>
<dbReference type="RefSeq" id="WP_158061893.1">
    <property type="nucleotide sequence ID" value="NZ_CP044427.1"/>
</dbReference>
<dbReference type="Proteomes" id="UP000326546">
    <property type="component" value="Chromosome"/>
</dbReference>
<protein>
    <recommendedName>
        <fullName evidence="3">Helix-turn-helix domain-containing protein</fullName>
    </recommendedName>
</protein>
<gene>
    <name evidence="1" type="ORF">FY030_13080</name>
</gene>
<name>A0A5J6V8S8_9MICO</name>
<keyword evidence="2" id="KW-1185">Reference proteome</keyword>
<dbReference type="EMBL" id="CP044427">
    <property type="protein sequence ID" value="QFG69511.1"/>
    <property type="molecule type" value="Genomic_DNA"/>
</dbReference>
<evidence type="ECO:0008006" key="3">
    <source>
        <dbReference type="Google" id="ProtNLM"/>
    </source>
</evidence>
<evidence type="ECO:0000313" key="1">
    <source>
        <dbReference type="EMBL" id="QFG69511.1"/>
    </source>
</evidence>
<sequence>MTTAVRLRVTGVDLHSEATNDLIARYFPDYSWASVDGQVTVTIFVPGGDVVGHVVEAANEIKNRLPDAKITRVHRDFVTMSDVAARVGLSREAIRKWTHRKGDDAFPAPVDTVGGPPSGAVKIWDWAEVVPWLEKVYGLAMDENLPDHLTIAHIDACLANVRDFLDRDWQQVGSQTARGARVALLAPRTSIMSTVIFGFAQEDLSVGKCSLRDPFDWTPSPAAWRSRDYV</sequence>
<reference evidence="1 2" key="1">
    <citation type="submission" date="2019-09" db="EMBL/GenBank/DDBJ databases">
        <title>Serinicoccus pratensis sp. nov., isolated from meadow soil.</title>
        <authorList>
            <person name="Zhang W."/>
        </authorList>
    </citation>
    <scope>NUCLEOTIDE SEQUENCE [LARGE SCALE GENOMIC DNA]</scope>
    <source>
        <strain evidence="1 2">W204</strain>
    </source>
</reference>
<organism evidence="1 2">
    <name type="scientific">Ornithinimicrobium pratense</name>
    <dbReference type="NCBI Taxonomy" id="2593973"/>
    <lineage>
        <taxon>Bacteria</taxon>
        <taxon>Bacillati</taxon>
        <taxon>Actinomycetota</taxon>
        <taxon>Actinomycetes</taxon>
        <taxon>Micrococcales</taxon>
        <taxon>Ornithinimicrobiaceae</taxon>
        <taxon>Ornithinimicrobium</taxon>
    </lineage>
</organism>
<evidence type="ECO:0000313" key="2">
    <source>
        <dbReference type="Proteomes" id="UP000326546"/>
    </source>
</evidence>